<dbReference type="Gene3D" id="3.40.50.150">
    <property type="entry name" value="Vaccinia Virus protein VP39"/>
    <property type="match status" value="1"/>
</dbReference>
<dbReference type="RefSeq" id="WP_056953517.1">
    <property type="nucleotide sequence ID" value="NZ_AZFK01000005.1"/>
</dbReference>
<dbReference type="PANTHER" id="PTHR43861">
    <property type="entry name" value="TRANS-ACONITATE 2-METHYLTRANSFERASE-RELATED"/>
    <property type="match status" value="1"/>
</dbReference>
<proteinExistence type="predicted"/>
<sequence>MIYQTFAQLYDELFDPQLYDDWLQFVQAHVPAGRHLLDLAGGAGRLAVLLAQAGYRVVDADFSAEMLALADQHRQAAGVDFDLVEADMRDLSGLPKYDAITCFADSLCYLPDLAAVTATFRAVYEHLVPGGYFLFDVITPYQTDEVYPGFTYNFEDPDHARAFLWASYADDAIAHGVVHDLAFFIRQGDGSYQRIGEQHFERTYQQADLRAALEAAGFADEQIQVSADFGRQKPAAQTARWFFTVQKPGQAVKG</sequence>
<organism evidence="3 4">
    <name type="scientific">Limosilactobacillus ingluviei DSM 15946</name>
    <dbReference type="NCBI Taxonomy" id="1423760"/>
    <lineage>
        <taxon>Bacteria</taxon>
        <taxon>Bacillati</taxon>
        <taxon>Bacillota</taxon>
        <taxon>Bacilli</taxon>
        <taxon>Lactobacillales</taxon>
        <taxon>Lactobacillaceae</taxon>
        <taxon>Limosilactobacillus</taxon>
    </lineage>
</organism>
<protein>
    <recommendedName>
        <fullName evidence="2">Methyltransferase domain-containing protein</fullName>
    </recommendedName>
</protein>
<dbReference type="PATRIC" id="fig|1423760.3.peg.2173"/>
<comment type="caution">
    <text evidence="3">The sequence shown here is derived from an EMBL/GenBank/DDBJ whole genome shotgun (WGS) entry which is preliminary data.</text>
</comment>
<dbReference type="Proteomes" id="UP000050816">
    <property type="component" value="Unassembled WGS sequence"/>
</dbReference>
<feature type="domain" description="Methyltransferase" evidence="2">
    <location>
        <begin position="37"/>
        <end position="131"/>
    </location>
</feature>
<dbReference type="Gene3D" id="2.20.25.110">
    <property type="entry name" value="S-adenosyl-L-methionine-dependent methyltransferases"/>
    <property type="match status" value="1"/>
</dbReference>
<evidence type="ECO:0000313" key="3">
    <source>
        <dbReference type="EMBL" id="KRL92414.1"/>
    </source>
</evidence>
<dbReference type="EMBL" id="AZFK01000005">
    <property type="protein sequence ID" value="KRL92414.1"/>
    <property type="molecule type" value="Genomic_DNA"/>
</dbReference>
<accession>A0A0R1UGI6</accession>
<name>A0A0R1UGI6_9LACO</name>
<dbReference type="InterPro" id="IPR041698">
    <property type="entry name" value="Methyltransf_25"/>
</dbReference>
<gene>
    <name evidence="3" type="ORF">FC43_GL002072</name>
</gene>
<dbReference type="CDD" id="cd02440">
    <property type="entry name" value="AdoMet_MTases"/>
    <property type="match status" value="1"/>
</dbReference>
<evidence type="ECO:0000256" key="1">
    <source>
        <dbReference type="ARBA" id="ARBA00022679"/>
    </source>
</evidence>
<reference evidence="3 4" key="1">
    <citation type="journal article" date="2015" name="Genome Announc.">
        <title>Expanding the biotechnology potential of lactobacilli through comparative genomics of 213 strains and associated genera.</title>
        <authorList>
            <person name="Sun Z."/>
            <person name="Harris H.M."/>
            <person name="McCann A."/>
            <person name="Guo C."/>
            <person name="Argimon S."/>
            <person name="Zhang W."/>
            <person name="Yang X."/>
            <person name="Jeffery I.B."/>
            <person name="Cooney J.C."/>
            <person name="Kagawa T.F."/>
            <person name="Liu W."/>
            <person name="Song Y."/>
            <person name="Salvetti E."/>
            <person name="Wrobel A."/>
            <person name="Rasinkangas P."/>
            <person name="Parkhill J."/>
            <person name="Rea M.C."/>
            <person name="O'Sullivan O."/>
            <person name="Ritari J."/>
            <person name="Douillard F.P."/>
            <person name="Paul Ross R."/>
            <person name="Yang R."/>
            <person name="Briner A.E."/>
            <person name="Felis G.E."/>
            <person name="de Vos W.M."/>
            <person name="Barrangou R."/>
            <person name="Klaenhammer T.R."/>
            <person name="Caufield P.W."/>
            <person name="Cui Y."/>
            <person name="Zhang H."/>
            <person name="O'Toole P.W."/>
        </authorList>
    </citation>
    <scope>NUCLEOTIDE SEQUENCE [LARGE SCALE GENOMIC DNA]</scope>
    <source>
        <strain evidence="3 4">DSM 15946</strain>
    </source>
</reference>
<evidence type="ECO:0000259" key="2">
    <source>
        <dbReference type="Pfam" id="PF13649"/>
    </source>
</evidence>
<dbReference type="SUPFAM" id="SSF53335">
    <property type="entry name" value="S-adenosyl-L-methionine-dependent methyltransferases"/>
    <property type="match status" value="1"/>
</dbReference>
<dbReference type="InterPro" id="IPR029063">
    <property type="entry name" value="SAM-dependent_MTases_sf"/>
</dbReference>
<dbReference type="AlphaFoldDB" id="A0A0R1UGI6"/>
<evidence type="ECO:0000313" key="4">
    <source>
        <dbReference type="Proteomes" id="UP000050816"/>
    </source>
</evidence>
<dbReference type="GO" id="GO:0016740">
    <property type="term" value="F:transferase activity"/>
    <property type="evidence" value="ECO:0007669"/>
    <property type="project" value="UniProtKB-KW"/>
</dbReference>
<keyword evidence="1" id="KW-0808">Transferase</keyword>
<dbReference type="Pfam" id="PF13649">
    <property type="entry name" value="Methyltransf_25"/>
    <property type="match status" value="1"/>
</dbReference>